<gene>
    <name evidence="3" type="ORF">DESUT3_08740</name>
</gene>
<dbReference type="InterPro" id="IPR029062">
    <property type="entry name" value="Class_I_gatase-like"/>
</dbReference>
<dbReference type="SUPFAM" id="SSF52317">
    <property type="entry name" value="Class I glutamine amidotransferase-like"/>
    <property type="match status" value="1"/>
</dbReference>
<organism evidence="3 4">
    <name type="scientific">Desulfuromonas versatilis</name>
    <dbReference type="NCBI Taxonomy" id="2802975"/>
    <lineage>
        <taxon>Bacteria</taxon>
        <taxon>Pseudomonadati</taxon>
        <taxon>Thermodesulfobacteriota</taxon>
        <taxon>Desulfuromonadia</taxon>
        <taxon>Desulfuromonadales</taxon>
        <taxon>Desulfuromonadaceae</taxon>
        <taxon>Desulfuromonas</taxon>
    </lineage>
</organism>
<dbReference type="CDD" id="cd03134">
    <property type="entry name" value="GATase1_PfpI_like"/>
    <property type="match status" value="1"/>
</dbReference>
<sequence length="172" mass="18998">MELDGKKIAVLAEDLYEDLELWYPVLRFREAGAEVTIVGPEKKEYTSKNGYPVKADVAADQVRAADFDAVIVPGGYAPDRMRRHRVMVDLVREAAEQGKVVAAICHGGWMLSSAGIVKGRQMTGFFAIRDDMVHAGAEFFDREVVRDGNLITSRIPKDLPAFCRTILEALAG</sequence>
<dbReference type="PANTHER" id="PTHR42733:SF13">
    <property type="entry name" value="DJ-1_PFPI DOMAIN-CONTAINING PROTEIN"/>
    <property type="match status" value="1"/>
</dbReference>
<evidence type="ECO:0000256" key="1">
    <source>
        <dbReference type="ARBA" id="ARBA00008542"/>
    </source>
</evidence>
<dbReference type="InterPro" id="IPR002818">
    <property type="entry name" value="DJ-1/PfpI"/>
</dbReference>
<dbReference type="EMBL" id="AP024355">
    <property type="protein sequence ID" value="BCR03805.1"/>
    <property type="molecule type" value="Genomic_DNA"/>
</dbReference>
<keyword evidence="4" id="KW-1185">Reference proteome</keyword>
<dbReference type="InterPro" id="IPR006286">
    <property type="entry name" value="C56_PfpI-like"/>
</dbReference>
<dbReference type="Proteomes" id="UP001319827">
    <property type="component" value="Chromosome"/>
</dbReference>
<keyword evidence="3" id="KW-0378">Hydrolase</keyword>
<dbReference type="PANTHER" id="PTHR42733">
    <property type="entry name" value="DJ-1 PROTEIN"/>
    <property type="match status" value="1"/>
</dbReference>
<reference evidence="3 4" key="2">
    <citation type="journal article" date="2021" name="Int. J. Syst. Evol. Microbiol.">
        <title>Isolation and Polyphasic Characterization of Desulfuromonas versatilis sp. Nov., an Electrogenic Bacteria Capable of Versatile Metabolism Isolated from a Graphene Oxide-Reducing Enrichment Culture.</title>
        <authorList>
            <person name="Xie L."/>
            <person name="Yoshida N."/>
            <person name="Ishii S."/>
            <person name="Meng L."/>
        </authorList>
    </citation>
    <scope>NUCLEOTIDE SEQUENCE [LARGE SCALE GENOMIC DNA]</scope>
    <source>
        <strain evidence="3 4">NIT-T3</strain>
    </source>
</reference>
<evidence type="ECO:0000259" key="2">
    <source>
        <dbReference type="Pfam" id="PF01965"/>
    </source>
</evidence>
<accession>A0ABN6DUT8</accession>
<dbReference type="PROSITE" id="PS51276">
    <property type="entry name" value="PEPTIDASE_C56_PFPI"/>
    <property type="match status" value="1"/>
</dbReference>
<feature type="domain" description="DJ-1/PfpI" evidence="2">
    <location>
        <begin position="6"/>
        <end position="168"/>
    </location>
</feature>
<dbReference type="GO" id="GO:0008233">
    <property type="term" value="F:peptidase activity"/>
    <property type="evidence" value="ECO:0007669"/>
    <property type="project" value="UniProtKB-KW"/>
</dbReference>
<dbReference type="NCBIfam" id="TIGR01382">
    <property type="entry name" value="PfpI"/>
    <property type="match status" value="1"/>
</dbReference>
<name>A0ABN6DUT8_9BACT</name>
<dbReference type="Pfam" id="PF01965">
    <property type="entry name" value="DJ-1_PfpI"/>
    <property type="match status" value="1"/>
</dbReference>
<evidence type="ECO:0000313" key="3">
    <source>
        <dbReference type="EMBL" id="BCR03805.1"/>
    </source>
</evidence>
<protein>
    <submittedName>
        <fullName evidence="3">Protease</fullName>
    </submittedName>
</protein>
<dbReference type="GO" id="GO:0006508">
    <property type="term" value="P:proteolysis"/>
    <property type="evidence" value="ECO:0007669"/>
    <property type="project" value="UniProtKB-KW"/>
</dbReference>
<dbReference type="Gene3D" id="3.40.50.880">
    <property type="match status" value="1"/>
</dbReference>
<evidence type="ECO:0000313" key="4">
    <source>
        <dbReference type="Proteomes" id="UP001319827"/>
    </source>
</evidence>
<keyword evidence="3" id="KW-0645">Protease</keyword>
<proteinExistence type="inferred from homology"/>
<comment type="similarity">
    <text evidence="1">Belongs to the peptidase C56 family.</text>
</comment>
<dbReference type="RefSeq" id="WP_221251249.1">
    <property type="nucleotide sequence ID" value="NZ_AP024355.1"/>
</dbReference>
<reference evidence="3 4" key="1">
    <citation type="journal article" date="2016" name="C (Basel)">
        <title>Selective Growth of and Electricity Production by Marine Exoelectrogenic Bacteria in Self-Aggregated Hydrogel of Microbially Reduced Graphene Oxide.</title>
        <authorList>
            <person name="Yoshida N."/>
            <person name="Goto Y."/>
            <person name="Miyata Y."/>
        </authorList>
    </citation>
    <scope>NUCLEOTIDE SEQUENCE [LARGE SCALE GENOMIC DNA]</scope>
    <source>
        <strain evidence="3 4">NIT-T3</strain>
    </source>
</reference>